<gene>
    <name evidence="2" type="ORF">NDU88_005014</name>
</gene>
<feature type="region of interest" description="Disordered" evidence="1">
    <location>
        <begin position="50"/>
        <end position="87"/>
    </location>
</feature>
<proteinExistence type="predicted"/>
<sequence>MPTGADAAGNNPVLQTWPANPQGLMASKEEPGGWYAGSKRGIKMVDAEKKRAAATVHGRTGRRKKMDSRRREVGRRGRNSGSPGGAK</sequence>
<feature type="region of interest" description="Disordered" evidence="1">
    <location>
        <begin position="1"/>
        <end position="37"/>
    </location>
</feature>
<dbReference type="AlphaFoldDB" id="A0AAV7WXC3"/>
<protein>
    <submittedName>
        <fullName evidence="2">Uncharacterized protein</fullName>
    </submittedName>
</protein>
<organism evidence="2 3">
    <name type="scientific">Pleurodeles waltl</name>
    <name type="common">Iberian ribbed newt</name>
    <dbReference type="NCBI Taxonomy" id="8319"/>
    <lineage>
        <taxon>Eukaryota</taxon>
        <taxon>Metazoa</taxon>
        <taxon>Chordata</taxon>
        <taxon>Craniata</taxon>
        <taxon>Vertebrata</taxon>
        <taxon>Euteleostomi</taxon>
        <taxon>Amphibia</taxon>
        <taxon>Batrachia</taxon>
        <taxon>Caudata</taxon>
        <taxon>Salamandroidea</taxon>
        <taxon>Salamandridae</taxon>
        <taxon>Pleurodelinae</taxon>
        <taxon>Pleurodeles</taxon>
    </lineage>
</organism>
<dbReference type="EMBL" id="JANPWB010000001">
    <property type="protein sequence ID" value="KAJ1217420.1"/>
    <property type="molecule type" value="Genomic_DNA"/>
</dbReference>
<evidence type="ECO:0000313" key="2">
    <source>
        <dbReference type="EMBL" id="KAJ1217420.1"/>
    </source>
</evidence>
<evidence type="ECO:0000313" key="3">
    <source>
        <dbReference type="Proteomes" id="UP001066276"/>
    </source>
</evidence>
<evidence type="ECO:0000256" key="1">
    <source>
        <dbReference type="SAM" id="MobiDB-lite"/>
    </source>
</evidence>
<reference evidence="2" key="1">
    <citation type="journal article" date="2022" name="bioRxiv">
        <title>Sequencing and chromosome-scale assembly of the giantPleurodeles waltlgenome.</title>
        <authorList>
            <person name="Brown T."/>
            <person name="Elewa A."/>
            <person name="Iarovenko S."/>
            <person name="Subramanian E."/>
            <person name="Araus A.J."/>
            <person name="Petzold A."/>
            <person name="Susuki M."/>
            <person name="Suzuki K.-i.T."/>
            <person name="Hayashi T."/>
            <person name="Toyoda A."/>
            <person name="Oliveira C."/>
            <person name="Osipova E."/>
            <person name="Leigh N.D."/>
            <person name="Simon A."/>
            <person name="Yun M.H."/>
        </authorList>
    </citation>
    <scope>NUCLEOTIDE SEQUENCE</scope>
    <source>
        <strain evidence="2">20211129_DDA</strain>
        <tissue evidence="2">Liver</tissue>
    </source>
</reference>
<keyword evidence="3" id="KW-1185">Reference proteome</keyword>
<name>A0AAV7WXC3_PLEWA</name>
<feature type="compositionally biased region" description="Basic residues" evidence="1">
    <location>
        <begin position="59"/>
        <end position="68"/>
    </location>
</feature>
<dbReference type="Proteomes" id="UP001066276">
    <property type="component" value="Chromosome 1_1"/>
</dbReference>
<accession>A0AAV7WXC3</accession>
<comment type="caution">
    <text evidence="2">The sequence shown here is derived from an EMBL/GenBank/DDBJ whole genome shotgun (WGS) entry which is preliminary data.</text>
</comment>